<feature type="signal peptide" evidence="2">
    <location>
        <begin position="1"/>
        <end position="19"/>
    </location>
</feature>
<evidence type="ECO:0000256" key="2">
    <source>
        <dbReference type="SAM" id="SignalP"/>
    </source>
</evidence>
<protein>
    <submittedName>
        <fullName evidence="4">Uncharacterized protein</fullName>
    </submittedName>
</protein>
<feature type="region of interest" description="Disordered" evidence="1">
    <location>
        <begin position="59"/>
        <end position="94"/>
    </location>
</feature>
<dbReference type="WBParaSite" id="PSAMB.scaffold8323size6355.g31250.t1">
    <property type="protein sequence ID" value="PSAMB.scaffold8323size6355.g31250.t1"/>
    <property type="gene ID" value="PSAMB.scaffold8323size6355.g31250"/>
</dbReference>
<feature type="chain" id="PRO_5036996398" evidence="2">
    <location>
        <begin position="20"/>
        <end position="142"/>
    </location>
</feature>
<dbReference type="AlphaFoldDB" id="A0A914XKW7"/>
<sequence>MLCLRFNVVHYVFLTVMIAASVQDNVCFLQSPLFFSVPPVTQPMCSLDANNAIKLSEKAIESPNSPPSAEPRKAIPAVSKSIEQPVSSPEYGLAPFKPKESRRIFQTVRIVFTRARANFRKKRLALGQAFNKLPLRALNLLA</sequence>
<evidence type="ECO:0000256" key="1">
    <source>
        <dbReference type="SAM" id="MobiDB-lite"/>
    </source>
</evidence>
<accession>A0A914XKW7</accession>
<keyword evidence="2" id="KW-0732">Signal</keyword>
<name>A0A914XKW7_9BILA</name>
<evidence type="ECO:0000313" key="4">
    <source>
        <dbReference type="WBParaSite" id="PSAMB.scaffold8323size6355.g31250.t1"/>
    </source>
</evidence>
<evidence type="ECO:0000313" key="3">
    <source>
        <dbReference type="Proteomes" id="UP000887566"/>
    </source>
</evidence>
<keyword evidence="3" id="KW-1185">Reference proteome</keyword>
<organism evidence="3 4">
    <name type="scientific">Plectus sambesii</name>
    <dbReference type="NCBI Taxonomy" id="2011161"/>
    <lineage>
        <taxon>Eukaryota</taxon>
        <taxon>Metazoa</taxon>
        <taxon>Ecdysozoa</taxon>
        <taxon>Nematoda</taxon>
        <taxon>Chromadorea</taxon>
        <taxon>Plectida</taxon>
        <taxon>Plectina</taxon>
        <taxon>Plectoidea</taxon>
        <taxon>Plectidae</taxon>
        <taxon>Plectus</taxon>
    </lineage>
</organism>
<proteinExistence type="predicted"/>
<dbReference type="Proteomes" id="UP000887566">
    <property type="component" value="Unplaced"/>
</dbReference>
<reference evidence="4" key="1">
    <citation type="submission" date="2022-11" db="UniProtKB">
        <authorList>
            <consortium name="WormBaseParasite"/>
        </authorList>
    </citation>
    <scope>IDENTIFICATION</scope>
</reference>